<organism evidence="2 3">
    <name type="scientific">Sphagnurus paluster</name>
    <dbReference type="NCBI Taxonomy" id="117069"/>
    <lineage>
        <taxon>Eukaryota</taxon>
        <taxon>Fungi</taxon>
        <taxon>Dikarya</taxon>
        <taxon>Basidiomycota</taxon>
        <taxon>Agaricomycotina</taxon>
        <taxon>Agaricomycetes</taxon>
        <taxon>Agaricomycetidae</taxon>
        <taxon>Agaricales</taxon>
        <taxon>Tricholomatineae</taxon>
        <taxon>Lyophyllaceae</taxon>
        <taxon>Sphagnurus</taxon>
    </lineage>
</organism>
<evidence type="ECO:0000313" key="2">
    <source>
        <dbReference type="EMBL" id="KAG5633996.1"/>
    </source>
</evidence>
<dbReference type="AlphaFoldDB" id="A0A9P7FNX8"/>
<comment type="caution">
    <text evidence="2">The sequence shown here is derived from an EMBL/GenBank/DDBJ whole genome shotgun (WGS) entry which is preliminary data.</text>
</comment>
<gene>
    <name evidence="2" type="ORF">H0H81_003980</name>
</gene>
<proteinExistence type="predicted"/>
<accession>A0A9P7FNX8</accession>
<feature type="region of interest" description="Disordered" evidence="1">
    <location>
        <begin position="155"/>
        <end position="180"/>
    </location>
</feature>
<evidence type="ECO:0000313" key="3">
    <source>
        <dbReference type="Proteomes" id="UP000717328"/>
    </source>
</evidence>
<evidence type="ECO:0000256" key="1">
    <source>
        <dbReference type="SAM" id="MobiDB-lite"/>
    </source>
</evidence>
<name>A0A9P7FNX8_9AGAR</name>
<dbReference type="OrthoDB" id="3065433at2759"/>
<dbReference type="Proteomes" id="UP000717328">
    <property type="component" value="Unassembled WGS sequence"/>
</dbReference>
<sequence length="325" mass="35657">MQSTPWAQFRQKVAETVHVELENLDINEMSWSFQKKLALLLTCEEGYKVMLMQLKSLKDPLTAIILVYLPVPKAWQMRNHDSESAEDVVLQEEDNSQWGKKVGYKQREANQTGAANHSLDKNRLKVWANAILWKVTNHTKPPLGSNFFLPKDSLKIQASPSTPGPSPGPSGGGGGLAAQLPWSQPNFWPGPYGTPPHLQASPMPMPWGGYMSGPVYLQPPPPYNHPYTPTPAGPPPYYHGSLTESPQAMTGALGSCHSLTVSLADWCADRNLDETEEKGLTKLGFKVGDSLATLSMDVWEWAGLGPLHRNRILIACGLSVTPGNI</sequence>
<reference evidence="2" key="2">
    <citation type="submission" date="2021-10" db="EMBL/GenBank/DDBJ databases">
        <title>Phylogenomics reveals ancestral predisposition of the termite-cultivated fungus Termitomyces towards a domesticated lifestyle.</title>
        <authorList>
            <person name="Auxier B."/>
            <person name="Grum-Grzhimaylo A."/>
            <person name="Cardenas M.E."/>
            <person name="Lodge J.D."/>
            <person name="Laessoe T."/>
            <person name="Pedersen O."/>
            <person name="Smith M.E."/>
            <person name="Kuyper T.W."/>
            <person name="Franco-Molano E.A."/>
            <person name="Baroni T.J."/>
            <person name="Aanen D.K."/>
        </authorList>
    </citation>
    <scope>NUCLEOTIDE SEQUENCE</scope>
    <source>
        <strain evidence="2">D49</strain>
    </source>
</reference>
<dbReference type="EMBL" id="JABCKI010006746">
    <property type="protein sequence ID" value="KAG5633996.1"/>
    <property type="molecule type" value="Genomic_DNA"/>
</dbReference>
<reference evidence="2" key="1">
    <citation type="submission" date="2021-02" db="EMBL/GenBank/DDBJ databases">
        <authorList>
            <person name="Nieuwenhuis M."/>
            <person name="Van De Peppel L.J.J."/>
        </authorList>
    </citation>
    <scope>NUCLEOTIDE SEQUENCE</scope>
    <source>
        <strain evidence="2">D49</strain>
    </source>
</reference>
<protein>
    <submittedName>
        <fullName evidence="2">Uncharacterized protein</fullName>
    </submittedName>
</protein>
<keyword evidence="3" id="KW-1185">Reference proteome</keyword>